<evidence type="ECO:0000256" key="11">
    <source>
        <dbReference type="ARBA" id="ARBA00022801"/>
    </source>
</evidence>
<dbReference type="FunFam" id="2.30.42.10:FF:000037">
    <property type="entry name" value="Periplasmic serine endoprotease DegP-like"/>
    <property type="match status" value="1"/>
</dbReference>
<feature type="active site" description="Charge relay system" evidence="15">
    <location>
        <position position="118"/>
    </location>
</feature>
<evidence type="ECO:0000256" key="14">
    <source>
        <dbReference type="ARBA" id="ARBA00032850"/>
    </source>
</evidence>
<organism evidence="19 20">
    <name type="scientific">Marinomonas spartinae</name>
    <dbReference type="NCBI Taxonomy" id="1792290"/>
    <lineage>
        <taxon>Bacteria</taxon>
        <taxon>Pseudomonadati</taxon>
        <taxon>Pseudomonadota</taxon>
        <taxon>Gammaproteobacteria</taxon>
        <taxon>Oceanospirillales</taxon>
        <taxon>Oceanospirillaceae</taxon>
        <taxon>Marinomonas</taxon>
    </lineage>
</organism>
<reference evidence="19 20" key="1">
    <citation type="submission" date="2016-06" db="EMBL/GenBank/DDBJ databases">
        <authorList>
            <person name="Kjaerup R.B."/>
            <person name="Dalgaard T.S."/>
            <person name="Juul-Madsen H.R."/>
        </authorList>
    </citation>
    <scope>NUCLEOTIDE SEQUENCE [LARGE SCALE GENOMIC DNA]</scope>
    <source>
        <strain evidence="19 20">CECT 8886</strain>
    </source>
</reference>
<keyword evidence="10" id="KW-0574">Periplasm</keyword>
<keyword evidence="12" id="KW-0720">Serine protease</keyword>
<dbReference type="SMART" id="SM00228">
    <property type="entry name" value="PDZ"/>
    <property type="match status" value="2"/>
</dbReference>
<dbReference type="Gene3D" id="2.40.10.120">
    <property type="match status" value="1"/>
</dbReference>
<evidence type="ECO:0000259" key="18">
    <source>
        <dbReference type="PROSITE" id="PS50106"/>
    </source>
</evidence>
<feature type="binding site" evidence="16">
    <location>
        <position position="148"/>
    </location>
    <ligand>
        <name>substrate</name>
    </ligand>
</feature>
<evidence type="ECO:0000313" key="19">
    <source>
        <dbReference type="EMBL" id="SBS32401.1"/>
    </source>
</evidence>
<evidence type="ECO:0000256" key="8">
    <source>
        <dbReference type="ARBA" id="ARBA00022729"/>
    </source>
</evidence>
<dbReference type="PRINTS" id="PR00834">
    <property type="entry name" value="PROTEASES2C"/>
</dbReference>
<dbReference type="InterPro" id="IPR011782">
    <property type="entry name" value="Pept_S1C_Do"/>
</dbReference>
<feature type="binding site" evidence="16">
    <location>
        <position position="118"/>
    </location>
    <ligand>
        <name>substrate</name>
    </ligand>
</feature>
<dbReference type="Pfam" id="PF13365">
    <property type="entry name" value="Trypsin_2"/>
    <property type="match status" value="1"/>
</dbReference>
<evidence type="ECO:0000313" key="20">
    <source>
        <dbReference type="Proteomes" id="UP000092544"/>
    </source>
</evidence>
<dbReference type="RefSeq" id="WP_067016718.1">
    <property type="nucleotide sequence ID" value="NZ_FLOB01000005.1"/>
</dbReference>
<dbReference type="Pfam" id="PF13180">
    <property type="entry name" value="PDZ_2"/>
    <property type="match status" value="2"/>
</dbReference>
<keyword evidence="20" id="KW-1185">Reference proteome</keyword>
<evidence type="ECO:0000256" key="4">
    <source>
        <dbReference type="ARBA" id="ARBA00010541"/>
    </source>
</evidence>
<dbReference type="EC" id="3.4.21.107" evidence="5"/>
<dbReference type="CDD" id="cd10839">
    <property type="entry name" value="cpPDZ1_DegP-like"/>
    <property type="match status" value="1"/>
</dbReference>
<dbReference type="EMBL" id="FLOB01000005">
    <property type="protein sequence ID" value="SBS32401.1"/>
    <property type="molecule type" value="Genomic_DNA"/>
</dbReference>
<keyword evidence="11 19" id="KW-0378">Hydrolase</keyword>
<keyword evidence="9" id="KW-0677">Repeat</keyword>
<evidence type="ECO:0000256" key="16">
    <source>
        <dbReference type="PIRSR" id="PIRSR611782-2"/>
    </source>
</evidence>
<accession>A0A1A8TIT1</accession>
<dbReference type="PANTHER" id="PTHR22939:SF130">
    <property type="entry name" value="PERIPLASMIC SERINE ENDOPROTEASE DEGP-LIKE-RELATED"/>
    <property type="match status" value="1"/>
</dbReference>
<dbReference type="InterPro" id="IPR001478">
    <property type="entry name" value="PDZ"/>
</dbReference>
<sequence>MNRLLKQTSIGVVMFMMMFSMFAKAAELPDFTKLVEKAAPAVVNISTEQTISANVASQDGPQLDPNNQALNEFFHRFFGQQPFPGQPGGPQAPRQEERSSLGSGFIISPDGYILTNDHVVKGADVIHVTLSDRREYKAKLIGVDARTDLALLKIKAKDLPTVKMGNSDTLKAGQWVLAIGSPFGFDHSVTAGIVSATGRNLPDDNYVPFIQTDVAINPGNSGGPLFNLDGQVVGINSQIYTRSGGFMGMSFAIPSNVAMSVVKQLKEHGKVSRAWLGVLIQDVNSDLAQSFGLQRPHGALISRVMPKSPAEKAGLKSGDIILSFNGKEINHSSALPYMVGQLKAGEKVTMDIFRDGKNKTISLTLETRPASKHKTAQSMAEQNRLGMVVGNLTADLEKKLDTKHGVVVEQVIGGAASRNGLEQGDVITMLGGKQIKDAQSFSDIVKNIPDNRSVPMRVIRQGYPMFIPFKIGK</sequence>
<feature type="signal peptide" evidence="17">
    <location>
        <begin position="1"/>
        <end position="25"/>
    </location>
</feature>
<dbReference type="GO" id="GO:0004252">
    <property type="term" value="F:serine-type endopeptidase activity"/>
    <property type="evidence" value="ECO:0007669"/>
    <property type="project" value="InterPro"/>
</dbReference>
<feature type="active site" description="Charge relay system" evidence="15">
    <location>
        <position position="148"/>
    </location>
</feature>
<keyword evidence="7 19" id="KW-0645">Protease</keyword>
<keyword evidence="13" id="KW-0346">Stress response</keyword>
<dbReference type="PANTHER" id="PTHR22939">
    <property type="entry name" value="SERINE PROTEASE FAMILY S1C HTRA-RELATED"/>
    <property type="match status" value="1"/>
</dbReference>
<feature type="binding site" evidence="16">
    <location>
        <position position="48"/>
    </location>
    <ligand>
        <name>substrate</name>
    </ligand>
</feature>
<comment type="similarity">
    <text evidence="4">Belongs to the peptidase S1C family.</text>
</comment>
<feature type="chain" id="PRO_5038770214" description="Probable periplasmic serine endoprotease DegP-like" evidence="17">
    <location>
        <begin position="26"/>
        <end position="473"/>
    </location>
</feature>
<feature type="active site" description="Charge relay system" evidence="15">
    <location>
        <position position="221"/>
    </location>
</feature>
<feature type="domain" description="PDZ" evidence="18">
    <location>
        <begin position="258"/>
        <end position="356"/>
    </location>
</feature>
<dbReference type="GO" id="GO:0042597">
    <property type="term" value="C:periplasmic space"/>
    <property type="evidence" value="ECO:0007669"/>
    <property type="project" value="UniProtKB-SubCell"/>
</dbReference>
<dbReference type="Gene3D" id="2.30.42.60">
    <property type="match status" value="1"/>
</dbReference>
<dbReference type="Proteomes" id="UP000092544">
    <property type="component" value="Unassembled WGS sequence"/>
</dbReference>
<evidence type="ECO:0000256" key="10">
    <source>
        <dbReference type="ARBA" id="ARBA00022764"/>
    </source>
</evidence>
<comment type="subcellular location">
    <subcellularLocation>
        <location evidence="3">Periplasm</location>
    </subcellularLocation>
</comment>
<gene>
    <name evidence="19" type="primary">mucD</name>
    <name evidence="19" type="ORF">MSP8886_02414</name>
</gene>
<evidence type="ECO:0000256" key="12">
    <source>
        <dbReference type="ARBA" id="ARBA00022825"/>
    </source>
</evidence>
<dbReference type="SUPFAM" id="SSF50156">
    <property type="entry name" value="PDZ domain-like"/>
    <property type="match status" value="2"/>
</dbReference>
<keyword evidence="8 17" id="KW-0732">Signal</keyword>
<dbReference type="STRING" id="1792290.MSP8886_02414"/>
<evidence type="ECO:0000256" key="15">
    <source>
        <dbReference type="PIRSR" id="PIRSR611782-1"/>
    </source>
</evidence>
<evidence type="ECO:0000256" key="17">
    <source>
        <dbReference type="SAM" id="SignalP"/>
    </source>
</evidence>
<evidence type="ECO:0000256" key="5">
    <source>
        <dbReference type="ARBA" id="ARBA00013035"/>
    </source>
</evidence>
<evidence type="ECO:0000256" key="2">
    <source>
        <dbReference type="ARBA" id="ARBA00002610"/>
    </source>
</evidence>
<evidence type="ECO:0000256" key="3">
    <source>
        <dbReference type="ARBA" id="ARBA00004418"/>
    </source>
</evidence>
<name>A0A1A8TIT1_9GAMM</name>
<dbReference type="PROSITE" id="PS50106">
    <property type="entry name" value="PDZ"/>
    <property type="match status" value="1"/>
</dbReference>
<dbReference type="InterPro" id="IPR036034">
    <property type="entry name" value="PDZ_sf"/>
</dbReference>
<evidence type="ECO:0000256" key="1">
    <source>
        <dbReference type="ARBA" id="ARBA00001772"/>
    </source>
</evidence>
<dbReference type="AlphaFoldDB" id="A0A1A8TIT1"/>
<evidence type="ECO:0000256" key="7">
    <source>
        <dbReference type="ARBA" id="ARBA00022670"/>
    </source>
</evidence>
<comment type="catalytic activity">
    <reaction evidence="1">
        <text>Acts on substrates that are at least partially unfolded. The cleavage site P1 residue is normally between a pair of hydrophobic residues, such as Val-|-Val.</text>
        <dbReference type="EC" id="3.4.21.107"/>
    </reaction>
</comment>
<feature type="binding site" evidence="16">
    <location>
        <begin position="219"/>
        <end position="221"/>
    </location>
    <ligand>
        <name>substrate</name>
    </ligand>
</feature>
<dbReference type="OrthoDB" id="9758917at2"/>
<evidence type="ECO:0000256" key="13">
    <source>
        <dbReference type="ARBA" id="ARBA00023016"/>
    </source>
</evidence>
<evidence type="ECO:0000256" key="9">
    <source>
        <dbReference type="ARBA" id="ARBA00022737"/>
    </source>
</evidence>
<dbReference type="SUPFAM" id="SSF50494">
    <property type="entry name" value="Trypsin-like serine proteases"/>
    <property type="match status" value="1"/>
</dbReference>
<dbReference type="FunFam" id="2.40.10.120:FF:000007">
    <property type="entry name" value="Periplasmic serine endoprotease DegP-like"/>
    <property type="match status" value="1"/>
</dbReference>
<comment type="function">
    <text evidence="2">Might be efficient in the degradation of transiently denatured and unfolded proteins which accumulate in the periplasm following stress conditions.</text>
</comment>
<dbReference type="Gene3D" id="2.30.42.10">
    <property type="match status" value="1"/>
</dbReference>
<dbReference type="NCBIfam" id="TIGR02037">
    <property type="entry name" value="degP_htrA_DO"/>
    <property type="match status" value="1"/>
</dbReference>
<protein>
    <recommendedName>
        <fullName evidence="6">Probable periplasmic serine endoprotease DegP-like</fullName>
        <ecNumber evidence="5">3.4.21.107</ecNumber>
    </recommendedName>
    <alternativeName>
        <fullName evidence="14">Protease Do</fullName>
    </alternativeName>
</protein>
<dbReference type="GO" id="GO:0006508">
    <property type="term" value="P:proteolysis"/>
    <property type="evidence" value="ECO:0007669"/>
    <property type="project" value="UniProtKB-KW"/>
</dbReference>
<proteinExistence type="inferred from homology"/>
<dbReference type="InterPro" id="IPR009003">
    <property type="entry name" value="Peptidase_S1_PA"/>
</dbReference>
<evidence type="ECO:0000256" key="6">
    <source>
        <dbReference type="ARBA" id="ARBA00013958"/>
    </source>
</evidence>
<dbReference type="InterPro" id="IPR001940">
    <property type="entry name" value="Peptidase_S1C"/>
</dbReference>